<proteinExistence type="predicted"/>
<reference evidence="2 3" key="1">
    <citation type="submission" date="2015-04" db="EMBL/GenBank/DDBJ databases">
        <title>Draft genome sequence of bacteremic isolate Catabacter hongkongensis type strain HKU16T.</title>
        <authorList>
            <person name="Lau S.K."/>
            <person name="Teng J.L."/>
            <person name="Huang Y."/>
            <person name="Curreem S.O."/>
            <person name="Tsui S.K."/>
            <person name="Woo P.C."/>
        </authorList>
    </citation>
    <scope>NUCLEOTIDE SEQUENCE [LARGE SCALE GENOMIC DNA]</scope>
    <source>
        <strain evidence="2 3">HKU16</strain>
    </source>
</reference>
<dbReference type="Pfam" id="PF18029">
    <property type="entry name" value="Glyoxalase_6"/>
    <property type="match status" value="1"/>
</dbReference>
<evidence type="ECO:0000259" key="1">
    <source>
        <dbReference type="Pfam" id="PF18029"/>
    </source>
</evidence>
<evidence type="ECO:0000313" key="3">
    <source>
        <dbReference type="Proteomes" id="UP000034076"/>
    </source>
</evidence>
<comment type="caution">
    <text evidence="2">The sequence shown here is derived from an EMBL/GenBank/DDBJ whole genome shotgun (WGS) entry which is preliminary data.</text>
</comment>
<dbReference type="PATRIC" id="fig|270498.16.peg.113"/>
<dbReference type="Gene3D" id="3.10.180.10">
    <property type="entry name" value="2,3-Dihydroxybiphenyl 1,2-Dioxygenase, domain 1"/>
    <property type="match status" value="1"/>
</dbReference>
<dbReference type="InterPro" id="IPR029068">
    <property type="entry name" value="Glyas_Bleomycin-R_OHBP_Dase"/>
</dbReference>
<dbReference type="InterPro" id="IPR041581">
    <property type="entry name" value="Glyoxalase_6"/>
</dbReference>
<feature type="domain" description="Glyoxalase-like" evidence="1">
    <location>
        <begin position="12"/>
        <end position="127"/>
    </location>
</feature>
<protein>
    <recommendedName>
        <fullName evidence="1">Glyoxalase-like domain-containing protein</fullName>
    </recommendedName>
</protein>
<accession>A0A0M2NK73</accession>
<dbReference type="EMBL" id="LAYJ01000078">
    <property type="protein sequence ID" value="KKI51366.1"/>
    <property type="molecule type" value="Genomic_DNA"/>
</dbReference>
<dbReference type="OrthoDB" id="1645442at2"/>
<name>A0A0M2NK73_9FIRM</name>
<evidence type="ECO:0000313" key="2">
    <source>
        <dbReference type="EMBL" id="KKI51366.1"/>
    </source>
</evidence>
<keyword evidence="3" id="KW-1185">Reference proteome</keyword>
<dbReference type="PANTHER" id="PTHR35908">
    <property type="entry name" value="HYPOTHETICAL FUSION PROTEIN"/>
    <property type="match status" value="1"/>
</dbReference>
<sequence>MENELKIKLYTFTVDCLEPYELAKFYAALLKWEIPFHDEDWACVGAPGTEQGMYPGIMFQRNPAYEPPVWPEKPEAQQQMAHLDFAVNDLEKAVQYAVDCGATIADDQFSDGWRVMFDPAGHPFCLCQMKSIIENANFALL</sequence>
<dbReference type="Proteomes" id="UP000034076">
    <property type="component" value="Unassembled WGS sequence"/>
</dbReference>
<gene>
    <name evidence="2" type="ORF">CHK_1154</name>
</gene>
<dbReference type="AlphaFoldDB" id="A0A0M2NK73"/>
<dbReference type="SUPFAM" id="SSF54593">
    <property type="entry name" value="Glyoxalase/Bleomycin resistance protein/Dihydroxybiphenyl dioxygenase"/>
    <property type="match status" value="1"/>
</dbReference>
<dbReference type="STRING" id="270498.CHK_1154"/>
<dbReference type="RefSeq" id="WP_046443052.1">
    <property type="nucleotide sequence ID" value="NZ_LAYJ01000078.1"/>
</dbReference>
<dbReference type="PANTHER" id="PTHR35908:SF1">
    <property type="entry name" value="CONSERVED PROTEIN"/>
    <property type="match status" value="1"/>
</dbReference>
<organism evidence="2 3">
    <name type="scientific">Christensenella hongkongensis</name>
    <dbReference type="NCBI Taxonomy" id="270498"/>
    <lineage>
        <taxon>Bacteria</taxon>
        <taxon>Bacillati</taxon>
        <taxon>Bacillota</taxon>
        <taxon>Clostridia</taxon>
        <taxon>Christensenellales</taxon>
        <taxon>Christensenellaceae</taxon>
        <taxon>Christensenella</taxon>
    </lineage>
</organism>